<dbReference type="Proteomes" id="UP000030766">
    <property type="component" value="Unassembled WGS sequence"/>
</dbReference>
<feature type="region of interest" description="Disordered" evidence="1">
    <location>
        <begin position="283"/>
        <end position="319"/>
    </location>
</feature>
<reference evidence="2" key="2">
    <citation type="submission" date="2012-06" db="EMBL/GenBank/DDBJ databases">
        <title>Annotation of the Genome Sequence of Fusarium oxysporum Fo47.</title>
        <authorList>
            <consortium name="The Broad Institute Genomics Platform"/>
            <person name="Ma L.-J."/>
            <person name="Corby-Kistler H."/>
            <person name="Broz K."/>
            <person name="Gale L.R."/>
            <person name="Jonkers W."/>
            <person name="O'Donnell K."/>
            <person name="Ploetz R."/>
            <person name="Steinberg C."/>
            <person name="Schwartz D.C."/>
            <person name="VanEtten H."/>
            <person name="Zhou S."/>
            <person name="Young S.K."/>
            <person name="Zeng Q."/>
            <person name="Gargeya S."/>
            <person name="Fitzgerald M."/>
            <person name="Abouelleil A."/>
            <person name="Alvarado L."/>
            <person name="Chapman S.B."/>
            <person name="Gainer-Dewar J."/>
            <person name="Goldberg J."/>
            <person name="Griggs A."/>
            <person name="Gujja S."/>
            <person name="Hansen M."/>
            <person name="Howarth C."/>
            <person name="Imamovic A."/>
            <person name="Ireland A."/>
            <person name="Larimer J."/>
            <person name="McCowan C."/>
            <person name="Murphy C."/>
            <person name="Pearson M."/>
            <person name="Poon T.W."/>
            <person name="Priest M."/>
            <person name="Roberts A."/>
            <person name="Saif S."/>
            <person name="Shea T."/>
            <person name="Sykes S."/>
            <person name="Wortman J."/>
            <person name="Nusbaum C."/>
            <person name="Birren B."/>
        </authorList>
    </citation>
    <scope>NUCLEOTIDE SEQUENCE</scope>
    <source>
        <strain evidence="2">Fo47</strain>
    </source>
</reference>
<sequence length="319" mass="34777">MDATAEILVQGGDSVATTRRSSRTTKPTAKLQEKLQAAEKKTDMAKNMWSQQSHEGGSEGENGPADRVGESQMMGDATGNDASLMQTMLRGMLQETSTHLMSEQKQMLEPLGRVDGESANGDADMSEQLETIRQLQQEIQARKSMTPKIASSCNLNRASLGKTPAGEKPKAARTLFCRRGSRLVPPSPGKLCTISTQRFCLVVSASETNRRSPVVFRAAGEAAKKRFSGQYTTAEIGHAASELQKGQRAMWGSCVEVGGTKGAQKVEKVRVRVQRPWMSSSRMLRMSSGQPRLQRSVVRGKIEGAEPEMSQAREAEMSR</sequence>
<dbReference type="VEuPathDB" id="FungiDB:FOZG_17453"/>
<protein>
    <submittedName>
        <fullName evidence="2">Uncharacterized protein</fullName>
    </submittedName>
</protein>
<feature type="region of interest" description="Disordered" evidence="1">
    <location>
        <begin position="1"/>
        <end position="76"/>
    </location>
</feature>
<proteinExistence type="predicted"/>
<accession>W9JAL9</accession>
<gene>
    <name evidence="2" type="ORF">FOZG_17453</name>
</gene>
<evidence type="ECO:0000256" key="1">
    <source>
        <dbReference type="SAM" id="MobiDB-lite"/>
    </source>
</evidence>
<dbReference type="HOGENOM" id="CLU_924494_0_0_1"/>
<dbReference type="AlphaFoldDB" id="W9JAL9"/>
<dbReference type="EMBL" id="JH717918">
    <property type="protein sequence ID" value="EWZ28896.1"/>
    <property type="molecule type" value="Genomic_DNA"/>
</dbReference>
<organism evidence="2">
    <name type="scientific">Fusarium oxysporum Fo47</name>
    <dbReference type="NCBI Taxonomy" id="660027"/>
    <lineage>
        <taxon>Eukaryota</taxon>
        <taxon>Fungi</taxon>
        <taxon>Dikarya</taxon>
        <taxon>Ascomycota</taxon>
        <taxon>Pezizomycotina</taxon>
        <taxon>Sordariomycetes</taxon>
        <taxon>Hypocreomycetidae</taxon>
        <taxon>Hypocreales</taxon>
        <taxon>Nectriaceae</taxon>
        <taxon>Fusarium</taxon>
        <taxon>Fusarium oxysporum species complex</taxon>
    </lineage>
</organism>
<reference evidence="2" key="1">
    <citation type="submission" date="2011-06" db="EMBL/GenBank/DDBJ databases">
        <title>The Genome Sequence of Fusarium oxysporum Fo47.</title>
        <authorList>
            <consortium name="The Broad Institute Genome Sequencing Platform"/>
            <person name="Ma L.-J."/>
            <person name="Gale L.R."/>
            <person name="Schwartz D.C."/>
            <person name="Zhou S."/>
            <person name="Corby-Kistler H."/>
            <person name="Young S.K."/>
            <person name="Zeng Q."/>
            <person name="Gargeya S."/>
            <person name="Fitzgerald M."/>
            <person name="Haas B."/>
            <person name="Abouelleil A."/>
            <person name="Alvarado L."/>
            <person name="Arachchi H.M."/>
            <person name="Berlin A."/>
            <person name="Brown A."/>
            <person name="Chapman S.B."/>
            <person name="Chen Z."/>
            <person name="Dunbar C."/>
            <person name="Freedman E."/>
            <person name="Gearin G."/>
            <person name="Gellesch M."/>
            <person name="Goldberg J."/>
            <person name="Griggs A."/>
            <person name="Gujja S."/>
            <person name="Heiman D."/>
            <person name="Howarth C."/>
            <person name="Larson L."/>
            <person name="Lui A."/>
            <person name="MacDonald P.J.P."/>
            <person name="Mehta T."/>
            <person name="Montmayeur A."/>
            <person name="Murphy C."/>
            <person name="Neiman D."/>
            <person name="Pearson M."/>
            <person name="Priest M."/>
            <person name="Roberts A."/>
            <person name="Saif S."/>
            <person name="Shea T."/>
            <person name="Shenoy N."/>
            <person name="Sisk P."/>
            <person name="Stolte C."/>
            <person name="Sykes S."/>
            <person name="Wortman J."/>
            <person name="Nusbaum C."/>
            <person name="Birren B."/>
        </authorList>
    </citation>
    <scope>NUCLEOTIDE SEQUENCE [LARGE SCALE GENOMIC DNA]</scope>
    <source>
        <strain evidence="2">Fo47</strain>
    </source>
</reference>
<evidence type="ECO:0000313" key="2">
    <source>
        <dbReference type="EMBL" id="EWZ28896.1"/>
    </source>
</evidence>
<name>W9JAL9_FUSOX</name>
<feature type="compositionally biased region" description="Basic and acidic residues" evidence="1">
    <location>
        <begin position="31"/>
        <end position="44"/>
    </location>
</feature>